<dbReference type="Proteomes" id="UP000616779">
    <property type="component" value="Unassembled WGS sequence"/>
</dbReference>
<gene>
    <name evidence="1" type="ORF">GC098_05665</name>
</gene>
<organism evidence="1 2">
    <name type="scientific">Paenibacillus phytorum</name>
    <dbReference type="NCBI Taxonomy" id="2654977"/>
    <lineage>
        <taxon>Bacteria</taxon>
        <taxon>Bacillati</taxon>
        <taxon>Bacillota</taxon>
        <taxon>Bacilli</taxon>
        <taxon>Bacillales</taxon>
        <taxon>Paenibacillaceae</taxon>
        <taxon>Paenibacillus</taxon>
    </lineage>
</organism>
<keyword evidence="2" id="KW-1185">Reference proteome</keyword>
<proteinExistence type="predicted"/>
<dbReference type="RefSeq" id="WP_171641823.1">
    <property type="nucleotide sequence ID" value="NZ_WHOA01000034.1"/>
</dbReference>
<dbReference type="EMBL" id="WHOA01000034">
    <property type="protein sequence ID" value="NOU70921.1"/>
    <property type="molecule type" value="Genomic_DNA"/>
</dbReference>
<evidence type="ECO:0000313" key="2">
    <source>
        <dbReference type="Proteomes" id="UP000616779"/>
    </source>
</evidence>
<evidence type="ECO:0000313" key="1">
    <source>
        <dbReference type="EMBL" id="NOU70921.1"/>
    </source>
</evidence>
<evidence type="ECO:0008006" key="3">
    <source>
        <dbReference type="Google" id="ProtNLM"/>
    </source>
</evidence>
<comment type="caution">
    <text evidence="1">The sequence shown here is derived from an EMBL/GenBank/DDBJ whole genome shotgun (WGS) entry which is preliminary data.</text>
</comment>
<protein>
    <recommendedName>
        <fullName evidence="3">Phage protein</fullName>
    </recommendedName>
</protein>
<accession>A0ABX1XSI5</accession>
<sequence>MIKKYPLLKEPDKTMFIFEKNGKFYGHIVKNKTEKSVAKITFETGKYDSVEQLKSEYPAL</sequence>
<reference evidence="1 2" key="1">
    <citation type="submission" date="2019-10" db="EMBL/GenBank/DDBJ databases">
        <title>Description of Paenibacillus terrestris sp. nov.</title>
        <authorList>
            <person name="Carlier A."/>
            <person name="Qi S."/>
        </authorList>
    </citation>
    <scope>NUCLEOTIDE SEQUENCE [LARGE SCALE GENOMIC DNA]</scope>
    <source>
        <strain evidence="1 2">LMG 31458</strain>
    </source>
</reference>
<name>A0ABX1XSI5_9BACL</name>